<evidence type="ECO:0000256" key="1">
    <source>
        <dbReference type="ARBA" id="ARBA00022729"/>
    </source>
</evidence>
<comment type="caution">
    <text evidence="5">The sequence shown here is derived from an EMBL/GenBank/DDBJ whole genome shotgun (WGS) entry which is preliminary data.</text>
</comment>
<gene>
    <name evidence="5" type="ORF">V474_15830</name>
</gene>
<sequence>MARAHFFAISGAIVMAATMAGAANAGDAPIIRRKVAMTVKPPAGFEDLTGPQQLVLDVYMGGVRMGEAIAIVEPGRFRFVDARSLVDSLPDISNRPRLTAALGAPNLDPHPEAICPVESGASCPKPSFDVVAIIYDAAHYRVDILVDPRFLTVKAAVRLQNLPPPSDAPALVNFLSGTVTGGQGQAAQYYLQDNAVFGIGTGRIRANFQQASSSGFQTDTFAGELDRPGLRYTAGAFWIPGNTLLDRLKVVGLGLSSQFSTRLDRDQLMGSPLILFLEQRARVDIMVNGNIMSSLVYDAGNQALDTSALPEGSYTVTLRITSASGGMRKEQRFFSRSSTLPMMGHDAFLFYAGALVRSSEGLIGDISRTPLFQAGWARRMNAGLSVNLGAMGTDRRQWVSAGATMLHGDWQLDTSVNVSNRGGLGFFGHLARNGTSPLSIDLDARSISNPGGGPLLANTTVVLPTAGSVEYSLYSGAYTQFNGAVGYRLGQGRLALVGTYRRQVDSRDYSLGPALYMPLLRWRDVALDFNGTYTATRTGRRGYAGLNLRITRPHTTYTATGGNQFGSGDKGFGGGAQASFNASRRLDDVLGAQVQADGGVERSKGTTYAQGQVQARSVIGDGSLNFVQPFGEGATQFSASLNTAVVMGQGGVRLNSGGNGDAMVVIHVDSDEPDAAFEVLVDNRPMGTSRDGKDLTLTLPSYRAYAIRIRGNGQILTDYDAKARQVSLYPGNVVWLDWRSRPVIAVFGRLVGPDGGALVHAEITAGGDLAESDEQGHFLIQTGQNATLTVRTRGGLVCKVTLDTVKPASGYASIGDQLCRPAASALPNPAFASPSPQQKVNQ</sequence>
<dbReference type="Pfam" id="PF16967">
    <property type="entry name" value="TcfC"/>
    <property type="match status" value="1"/>
</dbReference>
<evidence type="ECO:0000313" key="5">
    <source>
        <dbReference type="EMBL" id="KMS56677.1"/>
    </source>
</evidence>
<name>A0A0J7XYV0_9SPHN</name>
<dbReference type="PANTHER" id="PTHR30451:SF5">
    <property type="entry name" value="SLR0019 PROTEIN"/>
    <property type="match status" value="1"/>
</dbReference>
<dbReference type="AlphaFoldDB" id="A0A0J7XYV0"/>
<evidence type="ECO:0000256" key="2">
    <source>
        <dbReference type="SAM" id="SignalP"/>
    </source>
</evidence>
<keyword evidence="6" id="KW-1185">Reference proteome</keyword>
<feature type="signal peptide" evidence="2">
    <location>
        <begin position="1"/>
        <end position="25"/>
    </location>
</feature>
<dbReference type="PATRIC" id="fig|1114963.3.peg.1996"/>
<dbReference type="OrthoDB" id="6187408at2"/>
<protein>
    <recommendedName>
        <fullName evidence="7">Pilus assembly protein PapC</fullName>
    </recommendedName>
</protein>
<dbReference type="RefSeq" id="WP_059151257.1">
    <property type="nucleotide sequence ID" value="NZ_KQ130453.1"/>
</dbReference>
<feature type="domain" description="Pilus assembly protein C-terminal" evidence="3">
    <location>
        <begin position="728"/>
        <end position="820"/>
    </location>
</feature>
<dbReference type="InterPro" id="IPR000015">
    <property type="entry name" value="Fimb_usher"/>
</dbReference>
<evidence type="ECO:0000259" key="4">
    <source>
        <dbReference type="Pfam" id="PF16967"/>
    </source>
</evidence>
<feature type="chain" id="PRO_5005292052" description="Pilus assembly protein PapC" evidence="2">
    <location>
        <begin position="26"/>
        <end position="842"/>
    </location>
</feature>
<accession>A0A0J7XYV0</accession>
<dbReference type="GO" id="GO:0015473">
    <property type="term" value="F:fimbrial usher porin activity"/>
    <property type="evidence" value="ECO:0007669"/>
    <property type="project" value="InterPro"/>
</dbReference>
<dbReference type="GO" id="GO:0009297">
    <property type="term" value="P:pilus assembly"/>
    <property type="evidence" value="ECO:0007669"/>
    <property type="project" value="InterPro"/>
</dbReference>
<dbReference type="GO" id="GO:0009279">
    <property type="term" value="C:cell outer membrane"/>
    <property type="evidence" value="ECO:0007669"/>
    <property type="project" value="TreeGrafter"/>
</dbReference>
<dbReference type="Pfam" id="PF15976">
    <property type="entry name" value="CooC_C"/>
    <property type="match status" value="1"/>
</dbReference>
<feature type="domain" description="Pilus assembly protein E-set like" evidence="4">
    <location>
        <begin position="271"/>
        <end position="334"/>
    </location>
</feature>
<dbReference type="PANTHER" id="PTHR30451">
    <property type="entry name" value="OUTER MEMBRANE USHER PROTEIN"/>
    <property type="match status" value="1"/>
</dbReference>
<proteinExistence type="predicted"/>
<dbReference type="Proteomes" id="UP000052268">
    <property type="component" value="Unassembled WGS sequence"/>
</dbReference>
<keyword evidence="1 2" id="KW-0732">Signal</keyword>
<reference evidence="5 6" key="1">
    <citation type="journal article" date="2015" name="G3 (Bethesda)">
        <title>Insights into Ongoing Evolution of the Hexachlorocyclohexane Catabolic Pathway from Comparative Genomics of Ten Sphingomonadaceae Strains.</title>
        <authorList>
            <person name="Pearce S.L."/>
            <person name="Oakeshott J.G."/>
            <person name="Pandey G."/>
        </authorList>
    </citation>
    <scope>NUCLEOTIDE SEQUENCE [LARGE SCALE GENOMIC DNA]</scope>
    <source>
        <strain evidence="5 6">LL02</strain>
    </source>
</reference>
<dbReference type="InterPro" id="IPR031917">
    <property type="entry name" value="Pilus_assem_C"/>
</dbReference>
<evidence type="ECO:0000259" key="3">
    <source>
        <dbReference type="Pfam" id="PF15976"/>
    </source>
</evidence>
<dbReference type="InterPro" id="IPR032636">
    <property type="entry name" value="Pilus_assem_E-set-like_dom"/>
</dbReference>
<evidence type="ECO:0008006" key="7">
    <source>
        <dbReference type="Google" id="ProtNLM"/>
    </source>
</evidence>
<dbReference type="EMBL" id="JACU01000004">
    <property type="protein sequence ID" value="KMS56677.1"/>
    <property type="molecule type" value="Genomic_DNA"/>
</dbReference>
<organism evidence="5 6">
    <name type="scientific">Novosphingobium barchaimii LL02</name>
    <dbReference type="NCBI Taxonomy" id="1114963"/>
    <lineage>
        <taxon>Bacteria</taxon>
        <taxon>Pseudomonadati</taxon>
        <taxon>Pseudomonadota</taxon>
        <taxon>Alphaproteobacteria</taxon>
        <taxon>Sphingomonadales</taxon>
        <taxon>Sphingomonadaceae</taxon>
        <taxon>Novosphingobium</taxon>
    </lineage>
</organism>
<evidence type="ECO:0000313" key="6">
    <source>
        <dbReference type="Proteomes" id="UP000052268"/>
    </source>
</evidence>